<dbReference type="Proteomes" id="UP001374584">
    <property type="component" value="Unassembled WGS sequence"/>
</dbReference>
<organism evidence="1 2">
    <name type="scientific">Phaseolus coccineus</name>
    <name type="common">Scarlet runner bean</name>
    <name type="synonym">Phaseolus multiflorus</name>
    <dbReference type="NCBI Taxonomy" id="3886"/>
    <lineage>
        <taxon>Eukaryota</taxon>
        <taxon>Viridiplantae</taxon>
        <taxon>Streptophyta</taxon>
        <taxon>Embryophyta</taxon>
        <taxon>Tracheophyta</taxon>
        <taxon>Spermatophyta</taxon>
        <taxon>Magnoliopsida</taxon>
        <taxon>eudicotyledons</taxon>
        <taxon>Gunneridae</taxon>
        <taxon>Pentapetalae</taxon>
        <taxon>rosids</taxon>
        <taxon>fabids</taxon>
        <taxon>Fabales</taxon>
        <taxon>Fabaceae</taxon>
        <taxon>Papilionoideae</taxon>
        <taxon>50 kb inversion clade</taxon>
        <taxon>NPAAA clade</taxon>
        <taxon>indigoferoid/millettioid clade</taxon>
        <taxon>Phaseoleae</taxon>
        <taxon>Phaseolus</taxon>
    </lineage>
</organism>
<dbReference type="EMBL" id="JAYMYR010000009">
    <property type="protein sequence ID" value="KAK7342285.1"/>
    <property type="molecule type" value="Genomic_DNA"/>
</dbReference>
<comment type="caution">
    <text evidence="1">The sequence shown here is derived from an EMBL/GenBank/DDBJ whole genome shotgun (WGS) entry which is preliminary data.</text>
</comment>
<keyword evidence="2" id="KW-1185">Reference proteome</keyword>
<protein>
    <submittedName>
        <fullName evidence="1">Uncharacterized protein</fullName>
    </submittedName>
</protein>
<reference evidence="1 2" key="1">
    <citation type="submission" date="2024-01" db="EMBL/GenBank/DDBJ databases">
        <title>The genomes of 5 underutilized Papilionoideae crops provide insights into root nodulation and disease resistanc.</title>
        <authorList>
            <person name="Jiang F."/>
        </authorList>
    </citation>
    <scope>NUCLEOTIDE SEQUENCE [LARGE SCALE GENOMIC DNA]</scope>
    <source>
        <strain evidence="1">JINMINGXINNONG_FW02</strain>
        <tissue evidence="1">Leaves</tissue>
    </source>
</reference>
<dbReference type="PANTHER" id="PTHR34410">
    <property type="entry name" value="INTRON-ENCODED HOMING ENDONUCLEASE, PUTATIVE-RELATED"/>
    <property type="match status" value="1"/>
</dbReference>
<dbReference type="AlphaFoldDB" id="A0AAN9LTW5"/>
<accession>A0AAN9LTW5</accession>
<sequence length="176" mass="19231">MFFSIPSDANSGSLDVSICLVANDEWGVGQLVLCFLQTRGCGLKDLKVANVVRPVLATKHGQSGTHGGIVLSDVVHALHSRPTRASAGAYLDGCYLVDPASSHMLVSKIKPCMWHNQDWIMRLNLTQHGKTYQIIAIVGLQRGIPSKRESSTRVDYVLALCSHHPSLLPIEWFGEV</sequence>
<name>A0AAN9LTW5_PHACN</name>
<dbReference type="PANTHER" id="PTHR34410:SF2">
    <property type="entry name" value="RRNA INTRON-ENCODED HOMING ENDONUCLEASE"/>
    <property type="match status" value="1"/>
</dbReference>
<proteinExistence type="predicted"/>
<evidence type="ECO:0000313" key="1">
    <source>
        <dbReference type="EMBL" id="KAK7342285.1"/>
    </source>
</evidence>
<gene>
    <name evidence="1" type="ORF">VNO80_25232</name>
</gene>
<evidence type="ECO:0000313" key="2">
    <source>
        <dbReference type="Proteomes" id="UP001374584"/>
    </source>
</evidence>